<dbReference type="Gene3D" id="3.40.50.720">
    <property type="entry name" value="NAD(P)-binding Rossmann-like Domain"/>
    <property type="match status" value="1"/>
</dbReference>
<gene>
    <name evidence="2" type="ORF">J2Z17_004631</name>
</gene>
<dbReference type="InterPro" id="IPR020843">
    <property type="entry name" value="ER"/>
</dbReference>
<dbReference type="Gene3D" id="3.90.180.10">
    <property type="entry name" value="Medium-chain alcohol dehydrogenases, catalytic domain"/>
    <property type="match status" value="1"/>
</dbReference>
<dbReference type="PANTHER" id="PTHR43677:SF1">
    <property type="entry name" value="ACRYLYL-COA REDUCTASE ACUI-RELATED"/>
    <property type="match status" value="1"/>
</dbReference>
<dbReference type="PANTHER" id="PTHR43677">
    <property type="entry name" value="SHORT-CHAIN DEHYDROGENASE/REDUCTASE"/>
    <property type="match status" value="1"/>
</dbReference>
<proteinExistence type="predicted"/>
<comment type="caution">
    <text evidence="2">The sequence shown here is derived from an EMBL/GenBank/DDBJ whole genome shotgun (WGS) entry which is preliminary data.</text>
</comment>
<feature type="domain" description="Enoyl reductase (ER)" evidence="1">
    <location>
        <begin position="11"/>
        <end position="323"/>
    </location>
</feature>
<dbReference type="CDD" id="cd08288">
    <property type="entry name" value="MDR_yhdh"/>
    <property type="match status" value="1"/>
</dbReference>
<dbReference type="InterPro" id="IPR014188">
    <property type="entry name" value="Acrylyl-CoA_reductase_AcuI"/>
</dbReference>
<name>A0ABS4E5G9_9HYPH</name>
<dbReference type="InterPro" id="IPR013154">
    <property type="entry name" value="ADH-like_N"/>
</dbReference>
<sequence length="330" mass="34199">MGEAIFIDKTGEAQQVAIRALATADLPDGNVLVDIAWSTLNYKDALAITGASPVVRAFPMVPGIDFAGVVTESAHPDFRPGDRVVLNGWGVGETHWGGLAAQARVNGDWLVPLPDGLSARQAMAIGTAGYTAMLCLLALEAHGVTPDAGEVVVTGAAGGVGSVAVTLLARKGYEVAAVTGRTSEASYLEALGASHVIDRAELSQKGKPLARERWAGAIDVAGSTVLANVLAATKSRGVVACCGLAAGMDLPTTVAPFILRGVTLAGINSVTCPKPERMEAWRRLALDLDLAHLEAMTTEIPLDRVIEMAPKFLSGEIRGRIVVPIAPDIA</sequence>
<protein>
    <submittedName>
        <fullName evidence="2">Acrylyl-CoA reductase (NADPH)</fullName>
        <ecNumber evidence="2">1.3.1.-</ecNumber>
    </submittedName>
</protein>
<reference evidence="2 3" key="1">
    <citation type="submission" date="2021-03" db="EMBL/GenBank/DDBJ databases">
        <title>Genomic Encyclopedia of Type Strains, Phase IV (KMG-IV): sequencing the most valuable type-strain genomes for metagenomic binning, comparative biology and taxonomic classification.</title>
        <authorList>
            <person name="Goeker M."/>
        </authorList>
    </citation>
    <scope>NUCLEOTIDE SEQUENCE [LARGE SCALE GENOMIC DNA]</scope>
    <source>
        <strain evidence="2 3">DSM 21600</strain>
    </source>
</reference>
<accession>A0ABS4E5G9</accession>
<evidence type="ECO:0000313" key="2">
    <source>
        <dbReference type="EMBL" id="MBP1853172.1"/>
    </source>
</evidence>
<dbReference type="InterPro" id="IPR036291">
    <property type="entry name" value="NAD(P)-bd_dom_sf"/>
</dbReference>
<dbReference type="EC" id="1.3.1.-" evidence="2"/>
<dbReference type="GO" id="GO:0016491">
    <property type="term" value="F:oxidoreductase activity"/>
    <property type="evidence" value="ECO:0007669"/>
    <property type="project" value="UniProtKB-KW"/>
</dbReference>
<dbReference type="Proteomes" id="UP000759443">
    <property type="component" value="Unassembled WGS sequence"/>
</dbReference>
<evidence type="ECO:0000259" key="1">
    <source>
        <dbReference type="SMART" id="SM00829"/>
    </source>
</evidence>
<dbReference type="SUPFAM" id="SSF51735">
    <property type="entry name" value="NAD(P)-binding Rossmann-fold domains"/>
    <property type="match status" value="1"/>
</dbReference>
<dbReference type="InterPro" id="IPR051397">
    <property type="entry name" value="Zn-ADH-like_protein"/>
</dbReference>
<dbReference type="Pfam" id="PF00107">
    <property type="entry name" value="ADH_zinc_N"/>
    <property type="match status" value="1"/>
</dbReference>
<dbReference type="NCBIfam" id="TIGR02823">
    <property type="entry name" value="oxido_YhdH"/>
    <property type="match status" value="1"/>
</dbReference>
<dbReference type="RefSeq" id="WP_209948738.1">
    <property type="nucleotide sequence ID" value="NZ_JAGGJU010000015.1"/>
</dbReference>
<dbReference type="InterPro" id="IPR011032">
    <property type="entry name" value="GroES-like_sf"/>
</dbReference>
<keyword evidence="2" id="KW-0560">Oxidoreductase</keyword>
<dbReference type="SMART" id="SM00829">
    <property type="entry name" value="PKS_ER"/>
    <property type="match status" value="1"/>
</dbReference>
<evidence type="ECO:0000313" key="3">
    <source>
        <dbReference type="Proteomes" id="UP000759443"/>
    </source>
</evidence>
<organism evidence="2 3">
    <name type="scientific">Rhizobium halophytocola</name>
    <dbReference type="NCBI Taxonomy" id="735519"/>
    <lineage>
        <taxon>Bacteria</taxon>
        <taxon>Pseudomonadati</taxon>
        <taxon>Pseudomonadota</taxon>
        <taxon>Alphaproteobacteria</taxon>
        <taxon>Hyphomicrobiales</taxon>
        <taxon>Rhizobiaceae</taxon>
        <taxon>Rhizobium/Agrobacterium group</taxon>
        <taxon>Rhizobium</taxon>
    </lineage>
</organism>
<dbReference type="Pfam" id="PF08240">
    <property type="entry name" value="ADH_N"/>
    <property type="match status" value="1"/>
</dbReference>
<dbReference type="SUPFAM" id="SSF50129">
    <property type="entry name" value="GroES-like"/>
    <property type="match status" value="1"/>
</dbReference>
<dbReference type="EMBL" id="JAGGJU010000015">
    <property type="protein sequence ID" value="MBP1853172.1"/>
    <property type="molecule type" value="Genomic_DNA"/>
</dbReference>
<keyword evidence="3" id="KW-1185">Reference proteome</keyword>
<dbReference type="InterPro" id="IPR013149">
    <property type="entry name" value="ADH-like_C"/>
</dbReference>